<dbReference type="Proteomes" id="UP001612741">
    <property type="component" value="Unassembled WGS sequence"/>
</dbReference>
<evidence type="ECO:0000256" key="1">
    <source>
        <dbReference type="SAM" id="Phobius"/>
    </source>
</evidence>
<name>A0ABW7ZB37_9ACTN</name>
<feature type="transmembrane region" description="Helical" evidence="1">
    <location>
        <begin position="32"/>
        <end position="56"/>
    </location>
</feature>
<reference evidence="2 3" key="1">
    <citation type="submission" date="2024-10" db="EMBL/GenBank/DDBJ databases">
        <title>The Natural Products Discovery Center: Release of the First 8490 Sequenced Strains for Exploring Actinobacteria Biosynthetic Diversity.</title>
        <authorList>
            <person name="Kalkreuter E."/>
            <person name="Kautsar S.A."/>
            <person name="Yang D."/>
            <person name="Bader C.D."/>
            <person name="Teijaro C.N."/>
            <person name="Fluegel L."/>
            <person name="Davis C.M."/>
            <person name="Simpson J.R."/>
            <person name="Lauterbach L."/>
            <person name="Steele A.D."/>
            <person name="Gui C."/>
            <person name="Meng S."/>
            <person name="Li G."/>
            <person name="Viehrig K."/>
            <person name="Ye F."/>
            <person name="Su P."/>
            <person name="Kiefer A.F."/>
            <person name="Nichols A."/>
            <person name="Cepeda A.J."/>
            <person name="Yan W."/>
            <person name="Fan B."/>
            <person name="Jiang Y."/>
            <person name="Adhikari A."/>
            <person name="Zheng C.-J."/>
            <person name="Schuster L."/>
            <person name="Cowan T.M."/>
            <person name="Smanski M.J."/>
            <person name="Chevrette M.G."/>
            <person name="De Carvalho L.P.S."/>
            <person name="Shen B."/>
        </authorList>
    </citation>
    <scope>NUCLEOTIDE SEQUENCE [LARGE SCALE GENOMIC DNA]</scope>
    <source>
        <strain evidence="2 3">NPDC050545</strain>
    </source>
</reference>
<sequence length="58" mass="6103">MRGPHDVAAALREGLALAEGARPDYPVRPRTLLALWLVLLVLLTLIALIVAGYAGVVG</sequence>
<keyword evidence="1" id="KW-0812">Transmembrane</keyword>
<dbReference type="RefSeq" id="WP_397089735.1">
    <property type="nucleotide sequence ID" value="NZ_JBITGY010000013.1"/>
</dbReference>
<accession>A0ABW7ZB37</accession>
<proteinExistence type="predicted"/>
<evidence type="ECO:0000313" key="2">
    <source>
        <dbReference type="EMBL" id="MFI6503974.1"/>
    </source>
</evidence>
<comment type="caution">
    <text evidence="2">The sequence shown here is derived from an EMBL/GenBank/DDBJ whole genome shotgun (WGS) entry which is preliminary data.</text>
</comment>
<organism evidence="2 3">
    <name type="scientific">Nonomuraea typhae</name>
    <dbReference type="NCBI Taxonomy" id="2603600"/>
    <lineage>
        <taxon>Bacteria</taxon>
        <taxon>Bacillati</taxon>
        <taxon>Actinomycetota</taxon>
        <taxon>Actinomycetes</taxon>
        <taxon>Streptosporangiales</taxon>
        <taxon>Streptosporangiaceae</taxon>
        <taxon>Nonomuraea</taxon>
    </lineage>
</organism>
<gene>
    <name evidence="2" type="ORF">ACIBG2_41775</name>
</gene>
<keyword evidence="3" id="KW-1185">Reference proteome</keyword>
<evidence type="ECO:0000313" key="3">
    <source>
        <dbReference type="Proteomes" id="UP001612741"/>
    </source>
</evidence>
<protein>
    <recommendedName>
        <fullName evidence="4">DUF3040 domain-containing protein</fullName>
    </recommendedName>
</protein>
<keyword evidence="1" id="KW-1133">Transmembrane helix</keyword>
<keyword evidence="1" id="KW-0472">Membrane</keyword>
<dbReference type="EMBL" id="JBITGY010000013">
    <property type="protein sequence ID" value="MFI6503974.1"/>
    <property type="molecule type" value="Genomic_DNA"/>
</dbReference>
<evidence type="ECO:0008006" key="4">
    <source>
        <dbReference type="Google" id="ProtNLM"/>
    </source>
</evidence>